<evidence type="ECO:0000313" key="2">
    <source>
        <dbReference type="Proteomes" id="UP001139559"/>
    </source>
</evidence>
<proteinExistence type="predicted"/>
<dbReference type="Proteomes" id="UP001139559">
    <property type="component" value="Unassembled WGS sequence"/>
</dbReference>
<evidence type="ECO:0000313" key="1">
    <source>
        <dbReference type="EMBL" id="MCK6263478.1"/>
    </source>
</evidence>
<reference evidence="1" key="1">
    <citation type="submission" date="2021-11" db="EMBL/GenBank/DDBJ databases">
        <title>Vibrio ZSDE26 sp. nov. and Vibrio ZSDZ34 sp. nov., isolated from coastal seawater in Qingdao.</title>
        <authorList>
            <person name="Zhang P."/>
        </authorList>
    </citation>
    <scope>NUCLEOTIDE SEQUENCE</scope>
    <source>
        <strain evidence="1">ZSDE26</strain>
    </source>
</reference>
<protein>
    <submittedName>
        <fullName evidence="1">Uncharacterized protein</fullName>
    </submittedName>
</protein>
<dbReference type="EMBL" id="JAJHVV010000005">
    <property type="protein sequence ID" value="MCK6263478.1"/>
    <property type="molecule type" value="Genomic_DNA"/>
</dbReference>
<organism evidence="1 2">
    <name type="scientific">Vibrio amylolyticus</name>
    <dbReference type="NCBI Taxonomy" id="2847292"/>
    <lineage>
        <taxon>Bacteria</taxon>
        <taxon>Pseudomonadati</taxon>
        <taxon>Pseudomonadota</taxon>
        <taxon>Gammaproteobacteria</taxon>
        <taxon>Vibrionales</taxon>
        <taxon>Vibrionaceae</taxon>
        <taxon>Vibrio</taxon>
    </lineage>
</organism>
<gene>
    <name evidence="1" type="ORF">KP803_09350</name>
</gene>
<accession>A0A9X1XKC5</accession>
<comment type="caution">
    <text evidence="1">The sequence shown here is derived from an EMBL/GenBank/DDBJ whole genome shotgun (WGS) entry which is preliminary data.</text>
</comment>
<keyword evidence="2" id="KW-1185">Reference proteome</keyword>
<dbReference type="AlphaFoldDB" id="A0A9X1XKC5"/>
<sequence>MIVDIVAKGSIYGNTTTFRCEPNKDGLFELSKIVGRKTGTRPQSLCNKVYVETKEEALKLLLTNKYYISLTGRYSGIHRKSLRRIATCTIVKI</sequence>
<dbReference type="RefSeq" id="WP_248008564.1">
    <property type="nucleotide sequence ID" value="NZ_JAJHVV010000005.1"/>
</dbReference>
<name>A0A9X1XKC5_9VIBR</name>